<accession>A0ACB9H499</accession>
<proteinExistence type="predicted"/>
<name>A0ACB9H499_CICIN</name>
<dbReference type="Proteomes" id="UP001055811">
    <property type="component" value="Linkage Group LG01"/>
</dbReference>
<comment type="caution">
    <text evidence="1">The sequence shown here is derived from an EMBL/GenBank/DDBJ whole genome shotgun (WGS) entry which is preliminary data.</text>
</comment>
<reference evidence="1 2" key="2">
    <citation type="journal article" date="2022" name="Mol. Ecol. Resour.">
        <title>The genomes of chicory, endive, great burdock and yacon provide insights into Asteraceae paleo-polyploidization history and plant inulin production.</title>
        <authorList>
            <person name="Fan W."/>
            <person name="Wang S."/>
            <person name="Wang H."/>
            <person name="Wang A."/>
            <person name="Jiang F."/>
            <person name="Liu H."/>
            <person name="Zhao H."/>
            <person name="Xu D."/>
            <person name="Zhang Y."/>
        </authorList>
    </citation>
    <scope>NUCLEOTIDE SEQUENCE [LARGE SCALE GENOMIC DNA]</scope>
    <source>
        <strain evidence="2">cv. Punajuju</strain>
        <tissue evidence="1">Leaves</tissue>
    </source>
</reference>
<sequence length="274" mass="31609">MENGFKVRITRMFQSPFSSCRTKHTSDVAAQTFFFPENRHHRQLIDLFSPKPQPFRKPKHHVETHPIPHLSGPKISERNTHFPAAIVASESHSVPLPPPLFYEKKSKSTKKKKTHHRKTTKSQDFSSVTDYLYYDCCSTDEEGESDGETTLFSSRSFSSDSSVSFRKNGTRRSAQKKPKKSGRGCKNRKATDVIPLKSKSKFIRDSVAVVKKSSDPHEDFRVSMLEMIVERQIFGAQDLENLLECFLSLNAKEYHKVIFEVFTEIWETLFSDWL</sequence>
<protein>
    <submittedName>
        <fullName evidence="1">Uncharacterized protein</fullName>
    </submittedName>
</protein>
<keyword evidence="2" id="KW-1185">Reference proteome</keyword>
<evidence type="ECO:0000313" key="2">
    <source>
        <dbReference type="Proteomes" id="UP001055811"/>
    </source>
</evidence>
<evidence type="ECO:0000313" key="1">
    <source>
        <dbReference type="EMBL" id="KAI3790180.1"/>
    </source>
</evidence>
<dbReference type="EMBL" id="CM042009">
    <property type="protein sequence ID" value="KAI3790180.1"/>
    <property type="molecule type" value="Genomic_DNA"/>
</dbReference>
<organism evidence="1 2">
    <name type="scientific">Cichorium intybus</name>
    <name type="common">Chicory</name>
    <dbReference type="NCBI Taxonomy" id="13427"/>
    <lineage>
        <taxon>Eukaryota</taxon>
        <taxon>Viridiplantae</taxon>
        <taxon>Streptophyta</taxon>
        <taxon>Embryophyta</taxon>
        <taxon>Tracheophyta</taxon>
        <taxon>Spermatophyta</taxon>
        <taxon>Magnoliopsida</taxon>
        <taxon>eudicotyledons</taxon>
        <taxon>Gunneridae</taxon>
        <taxon>Pentapetalae</taxon>
        <taxon>asterids</taxon>
        <taxon>campanulids</taxon>
        <taxon>Asterales</taxon>
        <taxon>Asteraceae</taxon>
        <taxon>Cichorioideae</taxon>
        <taxon>Cichorieae</taxon>
        <taxon>Cichoriinae</taxon>
        <taxon>Cichorium</taxon>
    </lineage>
</organism>
<gene>
    <name evidence="1" type="ORF">L2E82_03021</name>
</gene>
<reference evidence="2" key="1">
    <citation type="journal article" date="2022" name="Mol. Ecol. Resour.">
        <title>The genomes of chicory, endive, great burdock and yacon provide insights into Asteraceae palaeo-polyploidization history and plant inulin production.</title>
        <authorList>
            <person name="Fan W."/>
            <person name="Wang S."/>
            <person name="Wang H."/>
            <person name="Wang A."/>
            <person name="Jiang F."/>
            <person name="Liu H."/>
            <person name="Zhao H."/>
            <person name="Xu D."/>
            <person name="Zhang Y."/>
        </authorList>
    </citation>
    <scope>NUCLEOTIDE SEQUENCE [LARGE SCALE GENOMIC DNA]</scope>
    <source>
        <strain evidence="2">cv. Punajuju</strain>
    </source>
</reference>